<accession>A0ABN3U4E7</accession>
<keyword evidence="3" id="KW-1185">Reference proteome</keyword>
<dbReference type="InterPro" id="IPR052189">
    <property type="entry name" value="L-asp_N-monooxygenase_NS-form"/>
</dbReference>
<dbReference type="Gene3D" id="3.50.50.60">
    <property type="entry name" value="FAD/NAD(P)-binding domain"/>
    <property type="match status" value="1"/>
</dbReference>
<feature type="domain" description="FAD-dependent urate hydroxylase HpyO/Asp monooxygenase CreE-like FAD/NAD(P)-binding" evidence="1">
    <location>
        <begin position="3"/>
        <end position="148"/>
    </location>
</feature>
<dbReference type="Proteomes" id="UP001501842">
    <property type="component" value="Unassembled WGS sequence"/>
</dbReference>
<protein>
    <submittedName>
        <fullName evidence="2">FAD/NAD(P)-binding protein</fullName>
    </submittedName>
</protein>
<evidence type="ECO:0000313" key="3">
    <source>
        <dbReference type="Proteomes" id="UP001501842"/>
    </source>
</evidence>
<dbReference type="InterPro" id="IPR038732">
    <property type="entry name" value="HpyO/CreE_NAD-binding"/>
</dbReference>
<dbReference type="InterPro" id="IPR036188">
    <property type="entry name" value="FAD/NAD-bd_sf"/>
</dbReference>
<gene>
    <name evidence="2" type="ORF">GCM10010439_22160</name>
</gene>
<dbReference type="EMBL" id="BAAATZ010000007">
    <property type="protein sequence ID" value="GAA2724479.1"/>
    <property type="molecule type" value="Genomic_DNA"/>
</dbReference>
<evidence type="ECO:0000313" key="2">
    <source>
        <dbReference type="EMBL" id="GAA2724479.1"/>
    </source>
</evidence>
<dbReference type="PRINTS" id="PR00368">
    <property type="entry name" value="FADPNR"/>
</dbReference>
<name>A0ABN3U4E7_9ACTN</name>
<sequence>MVAIVGGGASGTLTAVHALRRGGRPPRFVMIDKDGRHGLGQAYATTDPRHLLNACASRMSAVADDPDHLMRWARSRGLDATDTDYLPRRLYGEYLRSVLEEARAPWPDGQVTELTGTVVSLRPGERPVLGLADGRTVEADAVVLATGNRPPAAWPHVRAGDRYVPDPWAPGALDGRGDGSPVLIVGTGLTMVDLAVTLTGAHPDTVVHAVSRHGLLPAHHRCPQPPPVRIPIPEGPLTLAALMRAIRAAVNASGGEWHAIVDGLRPRVPSLWDRLPAGDRRRFLSLAARYWEVHRHRIPPETAARVEELRASGRLRVLRGSLASATAHGHGVLARLDTPEGPHELRVGHIVNSTGPSHDLRTDPLLNSLFTSGAARPDPLGLGLDAAPDGAVLDAAGRPHERLFTLGPPLRGLRYETTAVPEIREQAAALASRLSELTAESGRDRLAQPL</sequence>
<organism evidence="2 3">
    <name type="scientific">Actinocorallia aurantiaca</name>
    <dbReference type="NCBI Taxonomy" id="46204"/>
    <lineage>
        <taxon>Bacteria</taxon>
        <taxon>Bacillati</taxon>
        <taxon>Actinomycetota</taxon>
        <taxon>Actinomycetes</taxon>
        <taxon>Streptosporangiales</taxon>
        <taxon>Thermomonosporaceae</taxon>
        <taxon>Actinocorallia</taxon>
    </lineage>
</organism>
<dbReference type="PANTHER" id="PTHR40254:SF1">
    <property type="entry name" value="BLR0577 PROTEIN"/>
    <property type="match status" value="1"/>
</dbReference>
<dbReference type="SUPFAM" id="SSF51905">
    <property type="entry name" value="FAD/NAD(P)-binding domain"/>
    <property type="match status" value="1"/>
</dbReference>
<proteinExistence type="predicted"/>
<dbReference type="PANTHER" id="PTHR40254">
    <property type="entry name" value="BLR0577 PROTEIN"/>
    <property type="match status" value="1"/>
</dbReference>
<dbReference type="PRINTS" id="PR00411">
    <property type="entry name" value="PNDRDTASEI"/>
</dbReference>
<evidence type="ECO:0000259" key="1">
    <source>
        <dbReference type="Pfam" id="PF13454"/>
    </source>
</evidence>
<dbReference type="Pfam" id="PF13454">
    <property type="entry name" value="NAD_binding_9"/>
    <property type="match status" value="1"/>
</dbReference>
<reference evidence="2 3" key="1">
    <citation type="journal article" date="2019" name="Int. J. Syst. Evol. Microbiol.">
        <title>The Global Catalogue of Microorganisms (GCM) 10K type strain sequencing project: providing services to taxonomists for standard genome sequencing and annotation.</title>
        <authorList>
            <consortium name="The Broad Institute Genomics Platform"/>
            <consortium name="The Broad Institute Genome Sequencing Center for Infectious Disease"/>
            <person name="Wu L."/>
            <person name="Ma J."/>
        </authorList>
    </citation>
    <scope>NUCLEOTIDE SEQUENCE [LARGE SCALE GENOMIC DNA]</scope>
    <source>
        <strain evidence="2 3">JCM 8201</strain>
    </source>
</reference>
<comment type="caution">
    <text evidence="2">The sequence shown here is derived from an EMBL/GenBank/DDBJ whole genome shotgun (WGS) entry which is preliminary data.</text>
</comment>